<evidence type="ECO:0000313" key="4">
    <source>
        <dbReference type="EMBL" id="ANW09601.1"/>
    </source>
</evidence>
<name>A0A1B1UZF5_MONAT</name>
<dbReference type="PANTHER" id="PTHR10380">
    <property type="entry name" value="CUTICLE PROTEIN"/>
    <property type="match status" value="1"/>
</dbReference>
<protein>
    <submittedName>
        <fullName evidence="5">Putative cuticle protein RR2-11</fullName>
    </submittedName>
    <submittedName>
        <fullName evidence="4">Putative cuticle protein RR2-3</fullName>
    </submittedName>
</protein>
<proteinExistence type="evidence at transcript level"/>
<evidence type="ECO:0000256" key="1">
    <source>
        <dbReference type="PROSITE-ProRule" id="PRU00497"/>
    </source>
</evidence>
<accession>A0A1B1UZF5</accession>
<organism evidence="5">
    <name type="scientific">Monochamus alternatus</name>
    <name type="common">Japanese pine sawyer beetle</name>
    <dbReference type="NCBI Taxonomy" id="192382"/>
    <lineage>
        <taxon>Eukaryota</taxon>
        <taxon>Metazoa</taxon>
        <taxon>Ecdysozoa</taxon>
        <taxon>Arthropoda</taxon>
        <taxon>Hexapoda</taxon>
        <taxon>Insecta</taxon>
        <taxon>Pterygota</taxon>
        <taxon>Neoptera</taxon>
        <taxon>Endopterygota</taxon>
        <taxon>Coleoptera</taxon>
        <taxon>Polyphaga</taxon>
        <taxon>Cucujiformia</taxon>
        <taxon>Chrysomeloidea</taxon>
        <taxon>Cerambycidae</taxon>
        <taxon>Lamiinae</taxon>
        <taxon>Monochamini</taxon>
        <taxon>Monochamus</taxon>
    </lineage>
</organism>
<dbReference type="PROSITE" id="PS51155">
    <property type="entry name" value="CHIT_BIND_RR_2"/>
    <property type="match status" value="1"/>
</dbReference>
<feature type="signal peptide" evidence="3">
    <location>
        <begin position="1"/>
        <end position="19"/>
    </location>
</feature>
<feature type="chain" id="PRO_5008531025" evidence="3">
    <location>
        <begin position="20"/>
        <end position="280"/>
    </location>
</feature>
<dbReference type="InterPro" id="IPR000618">
    <property type="entry name" value="Insect_cuticle"/>
</dbReference>
<feature type="region of interest" description="Disordered" evidence="2">
    <location>
        <begin position="227"/>
        <end position="247"/>
    </location>
</feature>
<dbReference type="EMBL" id="KX428490">
    <property type="protein sequence ID" value="ANW09601.1"/>
    <property type="molecule type" value="mRNA"/>
</dbReference>
<sequence length="280" mass="31975">MKMLLFTCVLSCVIQGLLSAEVRLIDLEPTDAQQIIERQDQSLNYAPKIDTNVPAVRFLGNEPHHVLEDIYLARQYHGQDGVGGYLYGYNVPDIAKTEKKKAGGDLRGAYNYINGDGKEIKVQYWDDGTGFHQIDNVPQIAPKQVDDSPEVKAAKEKFLARWHEEAERNSHPLPNPYDAHQVYTQQTPQLQQYPQYQQQQQPGYQQYYQPNQVDYSGQSSDKRDVYAPAQNRQQDEEEDTTGPPKGFFYSFDYPVGIIVQKEGLVRREGDLRSAYPAAQK</sequence>
<evidence type="ECO:0000313" key="5">
    <source>
        <dbReference type="EMBL" id="ANW09603.1"/>
    </source>
</evidence>
<keyword evidence="1" id="KW-0193">Cuticle</keyword>
<dbReference type="EMBL" id="KX428492">
    <property type="protein sequence ID" value="ANW09603.1"/>
    <property type="molecule type" value="mRNA"/>
</dbReference>
<evidence type="ECO:0000256" key="2">
    <source>
        <dbReference type="SAM" id="MobiDB-lite"/>
    </source>
</evidence>
<dbReference type="InterPro" id="IPR050468">
    <property type="entry name" value="Cuticle_Struct_Prot"/>
</dbReference>
<keyword evidence="3" id="KW-0732">Signal</keyword>
<dbReference type="Pfam" id="PF00379">
    <property type="entry name" value="Chitin_bind_4"/>
    <property type="match status" value="1"/>
</dbReference>
<dbReference type="AlphaFoldDB" id="A0A1B1UZF5"/>
<dbReference type="GO" id="GO:0062129">
    <property type="term" value="C:chitin-based extracellular matrix"/>
    <property type="evidence" value="ECO:0007669"/>
    <property type="project" value="TreeGrafter"/>
</dbReference>
<dbReference type="PANTHER" id="PTHR10380:SF236">
    <property type="entry name" value="PUPAL CUTICLE PROTEIN EDG-84A-LIKE PROTEIN"/>
    <property type="match status" value="1"/>
</dbReference>
<evidence type="ECO:0000256" key="3">
    <source>
        <dbReference type="SAM" id="SignalP"/>
    </source>
</evidence>
<reference evidence="5" key="1">
    <citation type="submission" date="2016-06" db="EMBL/GenBank/DDBJ databases">
        <title>Ascaroside signals coordinate the dispersal of a plant-parasitic nematode with the metamorphosis of its vector beetle.</title>
        <authorList>
            <person name="Zhao L."/>
            <person name="Zhang X."/>
            <person name="Wei Y."/>
            <person name="Zhou J."/>
            <person name="Zhang W."/>
            <person name="Qin P."/>
            <person name="Chinta S."/>
            <person name="Kong X."/>
            <person name="Liu Y."/>
            <person name="Yu H."/>
            <person name="Hu S."/>
            <person name="Zou Z."/>
            <person name="Butcher R.A."/>
            <person name="Sun J."/>
        </authorList>
    </citation>
    <scope>NUCLEOTIDE SEQUENCE</scope>
</reference>
<dbReference type="GO" id="GO:0008010">
    <property type="term" value="F:structural constituent of chitin-based larval cuticle"/>
    <property type="evidence" value="ECO:0007669"/>
    <property type="project" value="TreeGrafter"/>
</dbReference>